<evidence type="ECO:0000313" key="1">
    <source>
        <dbReference type="EMBL" id="KAF9733872.1"/>
    </source>
</evidence>
<dbReference type="EMBL" id="WJXW01000008">
    <property type="protein sequence ID" value="KAF9733872.1"/>
    <property type="molecule type" value="Genomic_DNA"/>
</dbReference>
<gene>
    <name evidence="1" type="ORF">PMIN01_08215</name>
</gene>
<organism evidence="1 2">
    <name type="scientific">Paraphaeosphaeria minitans</name>
    <dbReference type="NCBI Taxonomy" id="565426"/>
    <lineage>
        <taxon>Eukaryota</taxon>
        <taxon>Fungi</taxon>
        <taxon>Dikarya</taxon>
        <taxon>Ascomycota</taxon>
        <taxon>Pezizomycotina</taxon>
        <taxon>Dothideomycetes</taxon>
        <taxon>Pleosporomycetidae</taxon>
        <taxon>Pleosporales</taxon>
        <taxon>Massarineae</taxon>
        <taxon>Didymosphaeriaceae</taxon>
        <taxon>Paraphaeosphaeria</taxon>
    </lineage>
</organism>
<evidence type="ECO:0000313" key="2">
    <source>
        <dbReference type="Proteomes" id="UP000756921"/>
    </source>
</evidence>
<accession>A0A9P6GE11</accession>
<comment type="caution">
    <text evidence="1">The sequence shown here is derived from an EMBL/GenBank/DDBJ whole genome shotgun (WGS) entry which is preliminary data.</text>
</comment>
<dbReference type="Proteomes" id="UP000756921">
    <property type="component" value="Unassembled WGS sequence"/>
</dbReference>
<keyword evidence="2" id="KW-1185">Reference proteome</keyword>
<sequence>MGNSRVIQTSRGSIRHGPDDLLATKGVATAALTVPNRDGAFVCTCNVAAKRDRLLQHPRGQLTPDDPDSSKPFARKRQRIETAIQDEEYAFGMQLVLSLQVSRLSDDRRSFSAILSPIFQLMRLFLEEPQCYTHIFRSVRPSIFPGVLSSYASLFARAIDSIHARFEAAGS</sequence>
<name>A0A9P6GE11_9PLEO</name>
<dbReference type="OrthoDB" id="3787584at2759"/>
<protein>
    <submittedName>
        <fullName evidence="1">Uncharacterized protein</fullName>
    </submittedName>
</protein>
<reference evidence="1" key="1">
    <citation type="journal article" date="2020" name="Mol. Plant Microbe Interact.">
        <title>Genome Sequence of the Biocontrol Agent Coniothyrium minitans strain Conio (IMI 134523).</title>
        <authorList>
            <person name="Patel D."/>
            <person name="Shittu T.A."/>
            <person name="Baroncelli R."/>
            <person name="Muthumeenakshi S."/>
            <person name="Osborne T.H."/>
            <person name="Janganan T.K."/>
            <person name="Sreenivasaprasad S."/>
        </authorList>
    </citation>
    <scope>NUCLEOTIDE SEQUENCE</scope>
    <source>
        <strain evidence="1">Conio</strain>
    </source>
</reference>
<dbReference type="AlphaFoldDB" id="A0A9P6GE11"/>
<proteinExistence type="predicted"/>